<dbReference type="InterPro" id="IPR000160">
    <property type="entry name" value="GGDEF_dom"/>
</dbReference>
<proteinExistence type="predicted"/>
<keyword evidence="3" id="KW-0597">Phosphoprotein</keyword>
<feature type="domain" description="Response regulatory" evidence="4">
    <location>
        <begin position="126"/>
        <end position="243"/>
    </location>
</feature>
<dbReference type="PANTHER" id="PTHR45138">
    <property type="entry name" value="REGULATORY COMPONENTS OF SENSORY TRANSDUCTION SYSTEM"/>
    <property type="match status" value="1"/>
</dbReference>
<dbReference type="SMART" id="SM00267">
    <property type="entry name" value="GGDEF"/>
    <property type="match status" value="1"/>
</dbReference>
<dbReference type="AlphaFoldDB" id="A0AA37T4H7"/>
<name>A0AA37T4H7_9GAMM</name>
<dbReference type="Gene3D" id="3.30.70.270">
    <property type="match status" value="1"/>
</dbReference>
<accession>A0AA37T4H7</accession>
<dbReference type="InterPro" id="IPR011006">
    <property type="entry name" value="CheY-like_superfamily"/>
</dbReference>
<evidence type="ECO:0000256" key="1">
    <source>
        <dbReference type="ARBA" id="ARBA00012528"/>
    </source>
</evidence>
<dbReference type="Proteomes" id="UP001156870">
    <property type="component" value="Unassembled WGS sequence"/>
</dbReference>
<dbReference type="GO" id="GO:1902201">
    <property type="term" value="P:negative regulation of bacterial-type flagellum-dependent cell motility"/>
    <property type="evidence" value="ECO:0007669"/>
    <property type="project" value="TreeGrafter"/>
</dbReference>
<dbReference type="PROSITE" id="PS50887">
    <property type="entry name" value="GGDEF"/>
    <property type="match status" value="1"/>
</dbReference>
<protein>
    <recommendedName>
        <fullName evidence="1">diguanylate cyclase</fullName>
        <ecNumber evidence="1">2.7.7.65</ecNumber>
    </recommendedName>
</protein>
<dbReference type="Pfam" id="PF00990">
    <property type="entry name" value="GGDEF"/>
    <property type="match status" value="1"/>
</dbReference>
<evidence type="ECO:0000259" key="4">
    <source>
        <dbReference type="PROSITE" id="PS50110"/>
    </source>
</evidence>
<feature type="modified residue" description="4-aspartylphosphate" evidence="3">
    <location>
        <position position="176"/>
    </location>
</feature>
<comment type="caution">
    <text evidence="6">The sequence shown here is derived from an EMBL/GenBank/DDBJ whole genome shotgun (WGS) entry which is preliminary data.</text>
</comment>
<gene>
    <name evidence="6" type="ORF">GCM10007877_12000</name>
</gene>
<comment type="catalytic activity">
    <reaction evidence="2">
        <text>2 GTP = 3',3'-c-di-GMP + 2 diphosphate</text>
        <dbReference type="Rhea" id="RHEA:24898"/>
        <dbReference type="ChEBI" id="CHEBI:33019"/>
        <dbReference type="ChEBI" id="CHEBI:37565"/>
        <dbReference type="ChEBI" id="CHEBI:58805"/>
        <dbReference type="EC" id="2.7.7.65"/>
    </reaction>
</comment>
<dbReference type="CDD" id="cd01949">
    <property type="entry name" value="GGDEF"/>
    <property type="match status" value="1"/>
</dbReference>
<feature type="domain" description="Response regulatory" evidence="4">
    <location>
        <begin position="3"/>
        <end position="118"/>
    </location>
</feature>
<evidence type="ECO:0000313" key="6">
    <source>
        <dbReference type="EMBL" id="GLS25486.1"/>
    </source>
</evidence>
<dbReference type="RefSeq" id="WP_232592010.1">
    <property type="nucleotide sequence ID" value="NZ_BSPD01000030.1"/>
</dbReference>
<evidence type="ECO:0000259" key="5">
    <source>
        <dbReference type="PROSITE" id="PS50887"/>
    </source>
</evidence>
<dbReference type="EC" id="2.7.7.65" evidence="1"/>
<sequence length="417" mass="46898">MKKILVVEDSHTVGKVIRHVVNASCDFNGLYASSFAETRSIVTEHKADIFAALVDLSLPDAPDGEVVDYTLSEGIPTIVLTGRADDDTREKLFKKGVVDYVNKEGRYSYSYAVNFVNRLHRNQNVKVLIVDDSPSYLKFISGLLRLYLFQVYTATDGVEAIKVLVENPEITLMIVDFNMPKMDGFELVRTLRNKYEKTDLVIIGLSGEGDETLSAKFIKNGANDFLRKPFNQEEFQCRVMHNVESLEQIAAIRELINRDFLTNAYNRRYFFQNAAGMYEKAKSEDTPFAVAVIDIDHFKSINDQFGHHNGDSALKFVTNIIFESLQRFLFARAGGEEFFIAMPGLTNTQACLLIDRLREVVASSPIEMDGELRVITFSAGVSNDLSNSLDDQLKIADANLYRAKDAGRNLVIGDDDF</sequence>
<dbReference type="SMART" id="SM00448">
    <property type="entry name" value="REC"/>
    <property type="match status" value="2"/>
</dbReference>
<dbReference type="PANTHER" id="PTHR45138:SF9">
    <property type="entry name" value="DIGUANYLATE CYCLASE DGCM-RELATED"/>
    <property type="match status" value="1"/>
</dbReference>
<dbReference type="InterPro" id="IPR043128">
    <property type="entry name" value="Rev_trsase/Diguanyl_cyclase"/>
</dbReference>
<dbReference type="GO" id="GO:0043709">
    <property type="term" value="P:cell adhesion involved in single-species biofilm formation"/>
    <property type="evidence" value="ECO:0007669"/>
    <property type="project" value="TreeGrafter"/>
</dbReference>
<dbReference type="PROSITE" id="PS50110">
    <property type="entry name" value="RESPONSE_REGULATORY"/>
    <property type="match status" value="2"/>
</dbReference>
<evidence type="ECO:0000256" key="3">
    <source>
        <dbReference type="PROSITE-ProRule" id="PRU00169"/>
    </source>
</evidence>
<dbReference type="CDD" id="cd19921">
    <property type="entry name" value="REC_1_GGDEF"/>
    <property type="match status" value="1"/>
</dbReference>
<dbReference type="Gene3D" id="3.40.50.2300">
    <property type="match status" value="2"/>
</dbReference>
<dbReference type="InterPro" id="IPR001789">
    <property type="entry name" value="Sig_transdc_resp-reg_receiver"/>
</dbReference>
<dbReference type="SUPFAM" id="SSF52172">
    <property type="entry name" value="CheY-like"/>
    <property type="match status" value="2"/>
</dbReference>
<dbReference type="CDD" id="cd17544">
    <property type="entry name" value="REC_2_GGDEF"/>
    <property type="match status" value="1"/>
</dbReference>
<dbReference type="SUPFAM" id="SSF55073">
    <property type="entry name" value="Nucleotide cyclase"/>
    <property type="match status" value="1"/>
</dbReference>
<evidence type="ECO:0000313" key="7">
    <source>
        <dbReference type="Proteomes" id="UP001156870"/>
    </source>
</evidence>
<dbReference type="InterPro" id="IPR029787">
    <property type="entry name" value="Nucleotide_cyclase"/>
</dbReference>
<dbReference type="EMBL" id="BSPD01000030">
    <property type="protein sequence ID" value="GLS25486.1"/>
    <property type="molecule type" value="Genomic_DNA"/>
</dbReference>
<dbReference type="NCBIfam" id="TIGR00254">
    <property type="entry name" value="GGDEF"/>
    <property type="match status" value="1"/>
</dbReference>
<organism evidence="6 7">
    <name type="scientific">Marinibactrum halimedae</name>
    <dbReference type="NCBI Taxonomy" id="1444977"/>
    <lineage>
        <taxon>Bacteria</taxon>
        <taxon>Pseudomonadati</taxon>
        <taxon>Pseudomonadota</taxon>
        <taxon>Gammaproteobacteria</taxon>
        <taxon>Cellvibrionales</taxon>
        <taxon>Cellvibrionaceae</taxon>
        <taxon>Marinibactrum</taxon>
    </lineage>
</organism>
<dbReference type="InterPro" id="IPR050469">
    <property type="entry name" value="Diguanylate_Cyclase"/>
</dbReference>
<dbReference type="Pfam" id="PF00072">
    <property type="entry name" value="Response_reg"/>
    <property type="match status" value="2"/>
</dbReference>
<feature type="modified residue" description="4-aspartylphosphate" evidence="3">
    <location>
        <position position="55"/>
    </location>
</feature>
<reference evidence="6 7" key="1">
    <citation type="journal article" date="2014" name="Int. J. Syst. Evol. Microbiol.">
        <title>Complete genome sequence of Corynebacterium casei LMG S-19264T (=DSM 44701T), isolated from a smear-ripened cheese.</title>
        <authorList>
            <consortium name="US DOE Joint Genome Institute (JGI-PGF)"/>
            <person name="Walter F."/>
            <person name="Albersmeier A."/>
            <person name="Kalinowski J."/>
            <person name="Ruckert C."/>
        </authorList>
    </citation>
    <scope>NUCLEOTIDE SEQUENCE [LARGE SCALE GENOMIC DNA]</scope>
    <source>
        <strain evidence="6 7">NBRC 110095</strain>
    </source>
</reference>
<evidence type="ECO:0000256" key="2">
    <source>
        <dbReference type="ARBA" id="ARBA00034247"/>
    </source>
</evidence>
<dbReference type="GO" id="GO:0052621">
    <property type="term" value="F:diguanylate cyclase activity"/>
    <property type="evidence" value="ECO:0007669"/>
    <property type="project" value="UniProtKB-EC"/>
</dbReference>
<keyword evidence="7" id="KW-1185">Reference proteome</keyword>
<dbReference type="GO" id="GO:0005886">
    <property type="term" value="C:plasma membrane"/>
    <property type="evidence" value="ECO:0007669"/>
    <property type="project" value="TreeGrafter"/>
</dbReference>
<dbReference type="GO" id="GO:0000160">
    <property type="term" value="P:phosphorelay signal transduction system"/>
    <property type="evidence" value="ECO:0007669"/>
    <property type="project" value="InterPro"/>
</dbReference>
<feature type="domain" description="GGDEF" evidence="5">
    <location>
        <begin position="286"/>
        <end position="416"/>
    </location>
</feature>